<accession>A0ACD1AF18</accession>
<organism evidence="1 2">
    <name type="scientific">Anoxybacterium hadale</name>
    <dbReference type="NCBI Taxonomy" id="3408580"/>
    <lineage>
        <taxon>Bacteria</taxon>
        <taxon>Bacillati</taxon>
        <taxon>Bacillota</taxon>
        <taxon>Clostridia</taxon>
        <taxon>Peptostreptococcales</taxon>
        <taxon>Anaerovoracaceae</taxon>
        <taxon>Anoxybacterium</taxon>
    </lineage>
</organism>
<name>A0ACD1AF18_9FIRM</name>
<dbReference type="Proteomes" id="UP000594014">
    <property type="component" value="Chromosome"/>
</dbReference>
<evidence type="ECO:0000313" key="1">
    <source>
        <dbReference type="EMBL" id="QOX64785.1"/>
    </source>
</evidence>
<sequence length="294" mass="33021">MGVMTERFFTSSNKAHTIITIMINNKEKSKMTLSFCSFSSGSSGNCYLIKSETTAILVDAGISGKKIFEGLDMTNTPREQLAALLITHEHVDHTKSLRTMMNRQKTLKAYANAMTWKQISCPICEEQKGIFQTGDTFLIGDILVKAFPVSHDAAEPVGYTFSSRDKKIGIVTDTGCMSEEIISSIIDTDILILEANHDVDMLKLGKYPWFLKQRVLGAEGHLSNEAAGETILRLLSENKKERQVLLAHLSRENNFPEMAYQTVKNILEEADYYIGKHLKLNTIIRDEVSLIYEI</sequence>
<reference evidence="1" key="1">
    <citation type="submission" date="2019-08" db="EMBL/GenBank/DDBJ databases">
        <title>Genome sequence of Clostridiales bacterium MT110.</title>
        <authorList>
            <person name="Cao J."/>
        </authorList>
    </citation>
    <scope>NUCLEOTIDE SEQUENCE</scope>
    <source>
        <strain evidence="1">MT110</strain>
    </source>
</reference>
<protein>
    <submittedName>
        <fullName evidence="1">MBL fold metallo-hydrolase</fullName>
    </submittedName>
</protein>
<keyword evidence="2" id="KW-1185">Reference proteome</keyword>
<dbReference type="EMBL" id="CP042469">
    <property type="protein sequence ID" value="QOX64785.1"/>
    <property type="molecule type" value="Genomic_DNA"/>
</dbReference>
<gene>
    <name evidence="1" type="ORF">FRZ06_16245</name>
</gene>
<evidence type="ECO:0000313" key="2">
    <source>
        <dbReference type="Proteomes" id="UP000594014"/>
    </source>
</evidence>
<proteinExistence type="predicted"/>